<dbReference type="EMBL" id="QKSB01000008">
    <property type="protein sequence ID" value="PZE16500.1"/>
    <property type="molecule type" value="Genomic_DNA"/>
</dbReference>
<accession>A0A2W1MZ31</accession>
<evidence type="ECO:0000259" key="8">
    <source>
        <dbReference type="PROSITE" id="PS50110"/>
    </source>
</evidence>
<organism evidence="10 11">
    <name type="scientific">Putridiphycobacter roseus</name>
    <dbReference type="NCBI Taxonomy" id="2219161"/>
    <lineage>
        <taxon>Bacteria</taxon>
        <taxon>Pseudomonadati</taxon>
        <taxon>Bacteroidota</taxon>
        <taxon>Flavobacteriia</taxon>
        <taxon>Flavobacteriales</taxon>
        <taxon>Crocinitomicaceae</taxon>
        <taxon>Putridiphycobacter</taxon>
    </lineage>
</organism>
<dbReference type="InterPro" id="IPR001867">
    <property type="entry name" value="OmpR/PhoB-type_DNA-bd"/>
</dbReference>
<dbReference type="PANTHER" id="PTHR48111">
    <property type="entry name" value="REGULATOR OF RPOS"/>
    <property type="match status" value="1"/>
</dbReference>
<dbReference type="OrthoDB" id="9790442at2"/>
<dbReference type="GO" id="GO:0000976">
    <property type="term" value="F:transcription cis-regulatory region binding"/>
    <property type="evidence" value="ECO:0007669"/>
    <property type="project" value="TreeGrafter"/>
</dbReference>
<dbReference type="SMART" id="SM00448">
    <property type="entry name" value="REC"/>
    <property type="match status" value="1"/>
</dbReference>
<comment type="caution">
    <text evidence="10">The sequence shown here is derived from an EMBL/GenBank/DDBJ whole genome shotgun (WGS) entry which is preliminary data.</text>
</comment>
<dbReference type="InterPro" id="IPR011006">
    <property type="entry name" value="CheY-like_superfamily"/>
</dbReference>
<evidence type="ECO:0000259" key="9">
    <source>
        <dbReference type="PROSITE" id="PS51755"/>
    </source>
</evidence>
<evidence type="ECO:0000313" key="11">
    <source>
        <dbReference type="Proteomes" id="UP000249248"/>
    </source>
</evidence>
<evidence type="ECO:0000256" key="1">
    <source>
        <dbReference type="ARBA" id="ARBA00022553"/>
    </source>
</evidence>
<evidence type="ECO:0000256" key="3">
    <source>
        <dbReference type="ARBA" id="ARBA00023015"/>
    </source>
</evidence>
<evidence type="ECO:0000256" key="2">
    <source>
        <dbReference type="ARBA" id="ARBA00023012"/>
    </source>
</evidence>
<dbReference type="CDD" id="cd00383">
    <property type="entry name" value="trans_reg_C"/>
    <property type="match status" value="1"/>
</dbReference>
<dbReference type="InterPro" id="IPR036388">
    <property type="entry name" value="WH-like_DNA-bd_sf"/>
</dbReference>
<dbReference type="SMART" id="SM00862">
    <property type="entry name" value="Trans_reg_C"/>
    <property type="match status" value="1"/>
</dbReference>
<dbReference type="Gene3D" id="3.40.50.2300">
    <property type="match status" value="1"/>
</dbReference>
<dbReference type="GO" id="GO:0005829">
    <property type="term" value="C:cytosol"/>
    <property type="evidence" value="ECO:0007669"/>
    <property type="project" value="TreeGrafter"/>
</dbReference>
<dbReference type="GO" id="GO:0032993">
    <property type="term" value="C:protein-DNA complex"/>
    <property type="evidence" value="ECO:0007669"/>
    <property type="project" value="TreeGrafter"/>
</dbReference>
<gene>
    <name evidence="10" type="ORF">DNU06_13215</name>
</gene>
<dbReference type="Proteomes" id="UP000249248">
    <property type="component" value="Unassembled WGS sequence"/>
</dbReference>
<dbReference type="GO" id="GO:0000156">
    <property type="term" value="F:phosphorelay response regulator activity"/>
    <property type="evidence" value="ECO:0007669"/>
    <property type="project" value="TreeGrafter"/>
</dbReference>
<dbReference type="AlphaFoldDB" id="A0A2W1MZ31"/>
<dbReference type="CDD" id="cd17574">
    <property type="entry name" value="REC_OmpR"/>
    <property type="match status" value="1"/>
</dbReference>
<feature type="domain" description="Response regulatory" evidence="8">
    <location>
        <begin position="5"/>
        <end position="121"/>
    </location>
</feature>
<dbReference type="PANTHER" id="PTHR48111:SF4">
    <property type="entry name" value="DNA-BINDING DUAL TRANSCRIPTIONAL REGULATOR OMPR"/>
    <property type="match status" value="1"/>
</dbReference>
<dbReference type="SUPFAM" id="SSF52172">
    <property type="entry name" value="CheY-like"/>
    <property type="match status" value="1"/>
</dbReference>
<evidence type="ECO:0000313" key="10">
    <source>
        <dbReference type="EMBL" id="PZE16500.1"/>
    </source>
</evidence>
<dbReference type="Pfam" id="PF00072">
    <property type="entry name" value="Response_reg"/>
    <property type="match status" value="1"/>
</dbReference>
<feature type="modified residue" description="4-aspartylphosphate" evidence="6">
    <location>
        <position position="54"/>
    </location>
</feature>
<dbReference type="InterPro" id="IPR016032">
    <property type="entry name" value="Sig_transdc_resp-reg_C-effctor"/>
</dbReference>
<keyword evidence="11" id="KW-1185">Reference proteome</keyword>
<dbReference type="PROSITE" id="PS50110">
    <property type="entry name" value="RESPONSE_REGULATORY"/>
    <property type="match status" value="1"/>
</dbReference>
<evidence type="ECO:0000256" key="4">
    <source>
        <dbReference type="ARBA" id="ARBA00023125"/>
    </source>
</evidence>
<dbReference type="InterPro" id="IPR001789">
    <property type="entry name" value="Sig_transdc_resp-reg_receiver"/>
</dbReference>
<dbReference type="SUPFAM" id="SSF46894">
    <property type="entry name" value="C-terminal effector domain of the bipartite response regulators"/>
    <property type="match status" value="1"/>
</dbReference>
<keyword evidence="1 6" id="KW-0597">Phosphoprotein</keyword>
<proteinExistence type="predicted"/>
<dbReference type="RefSeq" id="WP_111063959.1">
    <property type="nucleotide sequence ID" value="NZ_JBHUCU010000005.1"/>
</dbReference>
<dbReference type="InterPro" id="IPR039420">
    <property type="entry name" value="WalR-like"/>
</dbReference>
<feature type="domain" description="OmpR/PhoB-type" evidence="9">
    <location>
        <begin position="129"/>
        <end position="223"/>
    </location>
</feature>
<keyword evidence="2" id="KW-0902">Two-component regulatory system</keyword>
<dbReference type="FunFam" id="3.40.50.2300:FF:000001">
    <property type="entry name" value="DNA-binding response regulator PhoB"/>
    <property type="match status" value="1"/>
</dbReference>
<keyword evidence="3" id="KW-0805">Transcription regulation</keyword>
<keyword evidence="5" id="KW-0804">Transcription</keyword>
<evidence type="ECO:0000256" key="6">
    <source>
        <dbReference type="PROSITE-ProRule" id="PRU00169"/>
    </source>
</evidence>
<evidence type="ECO:0000256" key="5">
    <source>
        <dbReference type="ARBA" id="ARBA00023163"/>
    </source>
</evidence>
<protein>
    <submittedName>
        <fullName evidence="10">DNA-binding response regulator</fullName>
    </submittedName>
</protein>
<dbReference type="GO" id="GO:0006355">
    <property type="term" value="P:regulation of DNA-templated transcription"/>
    <property type="evidence" value="ECO:0007669"/>
    <property type="project" value="InterPro"/>
</dbReference>
<dbReference type="PROSITE" id="PS51755">
    <property type="entry name" value="OMPR_PHOB"/>
    <property type="match status" value="1"/>
</dbReference>
<dbReference type="Gene3D" id="1.10.10.10">
    <property type="entry name" value="Winged helix-like DNA-binding domain superfamily/Winged helix DNA-binding domain"/>
    <property type="match status" value="1"/>
</dbReference>
<feature type="DNA-binding region" description="OmpR/PhoB-type" evidence="7">
    <location>
        <begin position="129"/>
        <end position="223"/>
    </location>
</feature>
<dbReference type="Pfam" id="PF00486">
    <property type="entry name" value="Trans_reg_C"/>
    <property type="match status" value="1"/>
</dbReference>
<name>A0A2W1MZ31_9FLAO</name>
<evidence type="ECO:0000256" key="7">
    <source>
        <dbReference type="PROSITE-ProRule" id="PRU01091"/>
    </source>
</evidence>
<keyword evidence="4 7" id="KW-0238">DNA-binding</keyword>
<reference evidence="10 11" key="1">
    <citation type="submission" date="2018-06" db="EMBL/GenBank/DDBJ databases">
        <title>The draft genome sequence of Crocinitomix sp. SM1701.</title>
        <authorList>
            <person name="Zhang X."/>
        </authorList>
    </citation>
    <scope>NUCLEOTIDE SEQUENCE [LARGE SCALE GENOMIC DNA]</scope>
    <source>
        <strain evidence="10 11">SM1701</strain>
    </source>
</reference>
<sequence>MIGQKILIVDDEPDIVDLLAYNFKKQEMAVFSANNGKEAIEIAKKQHPEVILLDVMLPDIDGMEVCEELRKDRNLKNSLILFLSARGEDYSQIAGYKVGADDYIVKPVKLKVLTEKIRTLLERRNEEPLGNITSTNISIDANRYTVSKDGAESIIPKKEFELLTLLMSKPEKVYRREEILEQIWGVKTFVGDRTIDVHIRKLREKFGQTIIKTVKGIGYKFEDNP</sequence>